<protein>
    <submittedName>
        <fullName evidence="7">Na+/H+ antiporter subunit E</fullName>
    </submittedName>
</protein>
<comment type="similarity">
    <text evidence="2">Belongs to the CPA3 antiporters (TC 2.A.63) subunit E family.</text>
</comment>
<sequence>MRLLNTLLPAPWLSGMLLGTWLVLARTVTPGQFSLGLLLALGIPHLFPKLQLSGIRLRRPAVALRFIARVAGDVVVSNVAVARDVIRWRWRKPASRFVVIPLDLRDPLGLAALALVTTIVPGTVWSELAADRSALLLHVWDVQEESDFVLQFKARYEQPLREIFE</sequence>
<dbReference type="InterPro" id="IPR002758">
    <property type="entry name" value="Cation_antiport_E"/>
</dbReference>
<evidence type="ECO:0000313" key="8">
    <source>
        <dbReference type="Proteomes" id="UP001165498"/>
    </source>
</evidence>
<keyword evidence="3" id="KW-1003">Cell membrane</keyword>
<proteinExistence type="inferred from homology"/>
<dbReference type="Proteomes" id="UP001165498">
    <property type="component" value="Unassembled WGS sequence"/>
</dbReference>
<accession>A0ABT1QKP7</accession>
<dbReference type="Pfam" id="PF01899">
    <property type="entry name" value="MNHE"/>
    <property type="match status" value="1"/>
</dbReference>
<evidence type="ECO:0000313" key="7">
    <source>
        <dbReference type="EMBL" id="MCQ4163104.1"/>
    </source>
</evidence>
<keyword evidence="5" id="KW-1133">Transmembrane helix</keyword>
<evidence type="ECO:0000256" key="1">
    <source>
        <dbReference type="ARBA" id="ARBA00004651"/>
    </source>
</evidence>
<dbReference type="RefSeq" id="WP_255910089.1">
    <property type="nucleotide sequence ID" value="NZ_JANFQO010000001.1"/>
</dbReference>
<evidence type="ECO:0000256" key="5">
    <source>
        <dbReference type="ARBA" id="ARBA00022989"/>
    </source>
</evidence>
<evidence type="ECO:0000256" key="2">
    <source>
        <dbReference type="ARBA" id="ARBA00006228"/>
    </source>
</evidence>
<name>A0ABT1QKP7_9GAMM</name>
<comment type="caution">
    <text evidence="7">The sequence shown here is derived from an EMBL/GenBank/DDBJ whole genome shotgun (WGS) entry which is preliminary data.</text>
</comment>
<reference evidence="7" key="1">
    <citation type="submission" date="2022-07" db="EMBL/GenBank/DDBJ databases">
        <title>Tahibacter sp., a new gammaproteobacterium isolated from the silt sample collected at pig farm.</title>
        <authorList>
            <person name="Chen H."/>
        </authorList>
    </citation>
    <scope>NUCLEOTIDE SEQUENCE</scope>
    <source>
        <strain evidence="7">P2K</strain>
    </source>
</reference>
<dbReference type="PANTHER" id="PTHR34584:SF1">
    <property type="entry name" value="NA(+)_H(+) ANTIPORTER SUBUNIT E1"/>
    <property type="match status" value="1"/>
</dbReference>
<keyword evidence="4" id="KW-0812">Transmembrane</keyword>
<keyword evidence="8" id="KW-1185">Reference proteome</keyword>
<dbReference type="PANTHER" id="PTHR34584">
    <property type="entry name" value="NA(+)/H(+) ANTIPORTER SUBUNIT E1"/>
    <property type="match status" value="1"/>
</dbReference>
<keyword evidence="6" id="KW-0472">Membrane</keyword>
<comment type="subcellular location">
    <subcellularLocation>
        <location evidence="1">Cell membrane</location>
        <topology evidence="1">Multi-pass membrane protein</topology>
    </subcellularLocation>
</comment>
<gene>
    <name evidence="7" type="ORF">NM961_00060</name>
</gene>
<evidence type="ECO:0000256" key="3">
    <source>
        <dbReference type="ARBA" id="ARBA00022475"/>
    </source>
</evidence>
<evidence type="ECO:0000256" key="6">
    <source>
        <dbReference type="ARBA" id="ARBA00023136"/>
    </source>
</evidence>
<organism evidence="7 8">
    <name type="scientific">Tahibacter harae</name>
    <dbReference type="NCBI Taxonomy" id="2963937"/>
    <lineage>
        <taxon>Bacteria</taxon>
        <taxon>Pseudomonadati</taxon>
        <taxon>Pseudomonadota</taxon>
        <taxon>Gammaproteobacteria</taxon>
        <taxon>Lysobacterales</taxon>
        <taxon>Rhodanobacteraceae</taxon>
        <taxon>Tahibacter</taxon>
    </lineage>
</organism>
<dbReference type="EMBL" id="JANFQO010000001">
    <property type="protein sequence ID" value="MCQ4163104.1"/>
    <property type="molecule type" value="Genomic_DNA"/>
</dbReference>
<evidence type="ECO:0000256" key="4">
    <source>
        <dbReference type="ARBA" id="ARBA00022692"/>
    </source>
</evidence>
<dbReference type="NCBIfam" id="NF006520">
    <property type="entry name" value="PRK08965.1-4"/>
    <property type="match status" value="1"/>
</dbReference>